<sequence length="342" mass="38391">MDQSLRLLEASDWDGSVGHNCGTFCCSCFRSQQLLVSFSQAMSRYLTTTDQRAHFNKSESSIPEYLRNLSGNNSIDDDDRSFPRRMSIPANLAGHQRVLPERNRHSETSEINNRRMSQIHSFILSRLPARETRNRFLRELIDYYTPETQRLDSESPPPTRLRSLSIGRSTSPPREWDVEVVDPNLNEDGIPSSGLTIPPQIRSQLLGEQETAGGDSEEEMSESISELPTFAGQRQRKRSSQKFEPSTRNPEETSEQAARGKGDSGSSSPFNVTASGYVRNIQLKKTPPKKSEQAAEKTKFSLKKTDKKAEEEHAKGLQAMLKKRVPRSRGPSDSDESGSLVS</sequence>
<dbReference type="Proteomes" id="UP000887564">
    <property type="component" value="Unplaced"/>
</dbReference>
<dbReference type="AlphaFoldDB" id="A0A914RYA7"/>
<feature type="region of interest" description="Disordered" evidence="1">
    <location>
        <begin position="207"/>
        <end position="342"/>
    </location>
</feature>
<keyword evidence="2" id="KW-1185">Reference proteome</keyword>
<protein>
    <submittedName>
        <fullName evidence="3">Uncharacterized protein</fullName>
    </submittedName>
</protein>
<evidence type="ECO:0000256" key="1">
    <source>
        <dbReference type="SAM" id="MobiDB-lite"/>
    </source>
</evidence>
<dbReference type="WBParaSite" id="PEQ_0001148501-mRNA-1">
    <property type="protein sequence ID" value="PEQ_0001148501-mRNA-1"/>
    <property type="gene ID" value="PEQ_0001148501"/>
</dbReference>
<evidence type="ECO:0000313" key="2">
    <source>
        <dbReference type="Proteomes" id="UP000887564"/>
    </source>
</evidence>
<feature type="region of interest" description="Disordered" evidence="1">
    <location>
        <begin position="148"/>
        <end position="176"/>
    </location>
</feature>
<organism evidence="2 3">
    <name type="scientific">Parascaris equorum</name>
    <name type="common">Equine roundworm</name>
    <dbReference type="NCBI Taxonomy" id="6256"/>
    <lineage>
        <taxon>Eukaryota</taxon>
        <taxon>Metazoa</taxon>
        <taxon>Ecdysozoa</taxon>
        <taxon>Nematoda</taxon>
        <taxon>Chromadorea</taxon>
        <taxon>Rhabditida</taxon>
        <taxon>Spirurina</taxon>
        <taxon>Ascaridomorpha</taxon>
        <taxon>Ascaridoidea</taxon>
        <taxon>Ascarididae</taxon>
        <taxon>Parascaris</taxon>
    </lineage>
</organism>
<proteinExistence type="predicted"/>
<accession>A0A914RYA7</accession>
<name>A0A914RYA7_PAREQ</name>
<feature type="compositionally biased region" description="Basic and acidic residues" evidence="1">
    <location>
        <begin position="289"/>
        <end position="315"/>
    </location>
</feature>
<evidence type="ECO:0000313" key="3">
    <source>
        <dbReference type="WBParaSite" id="PEQ_0001148501-mRNA-1"/>
    </source>
</evidence>
<reference evidence="3" key="1">
    <citation type="submission" date="2022-11" db="UniProtKB">
        <authorList>
            <consortium name="WormBaseParasite"/>
        </authorList>
    </citation>
    <scope>IDENTIFICATION</scope>
</reference>
<feature type="compositionally biased region" description="Polar residues" evidence="1">
    <location>
        <begin position="264"/>
        <end position="274"/>
    </location>
</feature>